<dbReference type="PRINTS" id="PR00039">
    <property type="entry name" value="HTHLYSR"/>
</dbReference>
<dbReference type="FunFam" id="1.10.10.10:FF:000001">
    <property type="entry name" value="LysR family transcriptional regulator"/>
    <property type="match status" value="1"/>
</dbReference>
<gene>
    <name evidence="6" type="ORF">BGE01nite_50010</name>
</gene>
<dbReference type="EMBL" id="BKAG01000057">
    <property type="protein sequence ID" value="GEP45710.1"/>
    <property type="molecule type" value="Genomic_DNA"/>
</dbReference>
<dbReference type="InterPro" id="IPR036390">
    <property type="entry name" value="WH_DNA-bd_sf"/>
</dbReference>
<comment type="similarity">
    <text evidence="1">Belongs to the LysR transcriptional regulatory family.</text>
</comment>
<keyword evidence="3" id="KW-0238">DNA-binding</keyword>
<dbReference type="InterPro" id="IPR000847">
    <property type="entry name" value="LysR_HTH_N"/>
</dbReference>
<accession>A0A512MG39</accession>
<name>A0A512MG39_9BACT</name>
<evidence type="ECO:0000313" key="7">
    <source>
        <dbReference type="Proteomes" id="UP000321577"/>
    </source>
</evidence>
<dbReference type="AlphaFoldDB" id="A0A512MG39"/>
<keyword evidence="2" id="KW-0805">Transcription regulation</keyword>
<dbReference type="OrthoDB" id="9803714at2"/>
<dbReference type="Pfam" id="PF03466">
    <property type="entry name" value="LysR_substrate"/>
    <property type="match status" value="1"/>
</dbReference>
<dbReference type="RefSeq" id="WP_146854860.1">
    <property type="nucleotide sequence ID" value="NZ_BKAG01000057.1"/>
</dbReference>
<keyword evidence="7" id="KW-1185">Reference proteome</keyword>
<comment type="caution">
    <text evidence="6">The sequence shown here is derived from an EMBL/GenBank/DDBJ whole genome shotgun (WGS) entry which is preliminary data.</text>
</comment>
<dbReference type="GO" id="GO:0043565">
    <property type="term" value="F:sequence-specific DNA binding"/>
    <property type="evidence" value="ECO:0007669"/>
    <property type="project" value="TreeGrafter"/>
</dbReference>
<feature type="domain" description="HTH lysR-type" evidence="5">
    <location>
        <begin position="5"/>
        <end position="62"/>
    </location>
</feature>
<dbReference type="InterPro" id="IPR005119">
    <property type="entry name" value="LysR_subst-bd"/>
</dbReference>
<dbReference type="Pfam" id="PF00126">
    <property type="entry name" value="HTH_1"/>
    <property type="match status" value="1"/>
</dbReference>
<dbReference type="Gene3D" id="3.40.190.290">
    <property type="match status" value="1"/>
</dbReference>
<dbReference type="PANTHER" id="PTHR30537:SF5">
    <property type="entry name" value="HTH-TYPE TRANSCRIPTIONAL ACTIVATOR TTDR-RELATED"/>
    <property type="match status" value="1"/>
</dbReference>
<evidence type="ECO:0000256" key="1">
    <source>
        <dbReference type="ARBA" id="ARBA00009437"/>
    </source>
</evidence>
<dbReference type="SUPFAM" id="SSF53850">
    <property type="entry name" value="Periplasmic binding protein-like II"/>
    <property type="match status" value="1"/>
</dbReference>
<evidence type="ECO:0000313" key="6">
    <source>
        <dbReference type="EMBL" id="GEP45710.1"/>
    </source>
</evidence>
<keyword evidence="4" id="KW-0804">Transcription</keyword>
<evidence type="ECO:0000256" key="3">
    <source>
        <dbReference type="ARBA" id="ARBA00023125"/>
    </source>
</evidence>
<dbReference type="Gene3D" id="1.10.10.10">
    <property type="entry name" value="Winged helix-like DNA-binding domain superfamily/Winged helix DNA-binding domain"/>
    <property type="match status" value="1"/>
</dbReference>
<proteinExistence type="inferred from homology"/>
<dbReference type="SUPFAM" id="SSF46785">
    <property type="entry name" value="Winged helix' DNA-binding domain"/>
    <property type="match status" value="1"/>
</dbReference>
<dbReference type="Proteomes" id="UP000321577">
    <property type="component" value="Unassembled WGS sequence"/>
</dbReference>
<protein>
    <submittedName>
        <fullName evidence="6">LysR family transcriptional regulator</fullName>
    </submittedName>
</protein>
<evidence type="ECO:0000259" key="5">
    <source>
        <dbReference type="PROSITE" id="PS50931"/>
    </source>
</evidence>
<reference evidence="6 7" key="1">
    <citation type="submission" date="2019-07" db="EMBL/GenBank/DDBJ databases">
        <title>Whole genome shotgun sequence of Brevifollis gellanilyticus NBRC 108608.</title>
        <authorList>
            <person name="Hosoyama A."/>
            <person name="Uohara A."/>
            <person name="Ohji S."/>
            <person name="Ichikawa N."/>
        </authorList>
    </citation>
    <scope>NUCLEOTIDE SEQUENCE [LARGE SCALE GENOMIC DNA]</scope>
    <source>
        <strain evidence="6 7">NBRC 108608</strain>
    </source>
</reference>
<evidence type="ECO:0000256" key="4">
    <source>
        <dbReference type="ARBA" id="ARBA00023163"/>
    </source>
</evidence>
<dbReference type="PROSITE" id="PS50931">
    <property type="entry name" value="HTH_LYSR"/>
    <property type="match status" value="1"/>
</dbReference>
<dbReference type="PANTHER" id="PTHR30537">
    <property type="entry name" value="HTH-TYPE TRANSCRIPTIONAL REGULATOR"/>
    <property type="match status" value="1"/>
</dbReference>
<dbReference type="InterPro" id="IPR036388">
    <property type="entry name" value="WH-like_DNA-bd_sf"/>
</dbReference>
<evidence type="ECO:0000256" key="2">
    <source>
        <dbReference type="ARBA" id="ARBA00023015"/>
    </source>
</evidence>
<dbReference type="CDD" id="cd08422">
    <property type="entry name" value="PBP2_CrgA_like"/>
    <property type="match status" value="1"/>
</dbReference>
<dbReference type="GO" id="GO:0003700">
    <property type="term" value="F:DNA-binding transcription factor activity"/>
    <property type="evidence" value="ECO:0007669"/>
    <property type="project" value="InterPro"/>
</dbReference>
<sequence>MTNLNDLQQIREFVQIADSGGISAAAKILGMSQPTLSRHLAALETQIGSPLIRRDTHTMSLTEAGRILLSDARELLTLADRMGSRLRAERGSLRGHLRIVSTVDVGQWIISRVISRFQRMHPHVTTELHLLNRATKFVKEGFDCGITVGVPSDRRVAVKKIAELHRRIVAAPSLLKDHSVPQHPQDLNHLPWLGILQPHFYSRDRLELWQGKKVVRLKLPPVMLLDTVTALREATIEGAGFTTLPEWMAARDISAGRLVELLPDWQMHPIDLQLAHASHEQLPQRVKSLLEFLESEVPAEIHRLDLNER</sequence>
<dbReference type="InterPro" id="IPR058163">
    <property type="entry name" value="LysR-type_TF_proteobact-type"/>
</dbReference>
<organism evidence="6 7">
    <name type="scientific">Brevifollis gellanilyticus</name>
    <dbReference type="NCBI Taxonomy" id="748831"/>
    <lineage>
        <taxon>Bacteria</taxon>
        <taxon>Pseudomonadati</taxon>
        <taxon>Verrucomicrobiota</taxon>
        <taxon>Verrucomicrobiia</taxon>
        <taxon>Verrucomicrobiales</taxon>
        <taxon>Verrucomicrobiaceae</taxon>
    </lineage>
</organism>
<dbReference type="GO" id="GO:0006351">
    <property type="term" value="P:DNA-templated transcription"/>
    <property type="evidence" value="ECO:0007669"/>
    <property type="project" value="TreeGrafter"/>
</dbReference>